<organism evidence="5 6">
    <name type="scientific">Aquella oligotrophica</name>
    <dbReference type="NCBI Taxonomy" id="2067065"/>
    <lineage>
        <taxon>Bacteria</taxon>
        <taxon>Pseudomonadati</taxon>
        <taxon>Pseudomonadota</taxon>
        <taxon>Betaproteobacteria</taxon>
        <taxon>Neisseriales</taxon>
        <taxon>Neisseriaceae</taxon>
        <taxon>Aquella</taxon>
    </lineage>
</organism>
<feature type="region of interest" description="Disordered" evidence="4">
    <location>
        <begin position="101"/>
        <end position="149"/>
    </location>
</feature>
<keyword evidence="1 2" id="KW-0238">DNA-binding</keyword>
<accession>A0A2I7N694</accession>
<dbReference type="CDD" id="cd04496">
    <property type="entry name" value="SSB_OBF"/>
    <property type="match status" value="1"/>
</dbReference>
<evidence type="ECO:0000256" key="4">
    <source>
        <dbReference type="SAM" id="MobiDB-lite"/>
    </source>
</evidence>
<dbReference type="PROSITE" id="PS50935">
    <property type="entry name" value="SSB"/>
    <property type="match status" value="1"/>
</dbReference>
<dbReference type="SUPFAM" id="SSF50249">
    <property type="entry name" value="Nucleic acid-binding proteins"/>
    <property type="match status" value="1"/>
</dbReference>
<evidence type="ECO:0000256" key="1">
    <source>
        <dbReference type="ARBA" id="ARBA00023125"/>
    </source>
</evidence>
<name>A0A2I7N694_9NEIS</name>
<dbReference type="NCBIfam" id="TIGR00621">
    <property type="entry name" value="ssb"/>
    <property type="match status" value="1"/>
</dbReference>
<keyword evidence="6" id="KW-1185">Reference proteome</keyword>
<dbReference type="GO" id="GO:0003697">
    <property type="term" value="F:single-stranded DNA binding"/>
    <property type="evidence" value="ECO:0007669"/>
    <property type="project" value="InterPro"/>
</dbReference>
<evidence type="ECO:0000313" key="6">
    <source>
        <dbReference type="Proteomes" id="UP000236655"/>
    </source>
</evidence>
<dbReference type="OrthoDB" id="9809878at2"/>
<evidence type="ECO:0000256" key="2">
    <source>
        <dbReference type="PROSITE-ProRule" id="PRU00252"/>
    </source>
</evidence>
<gene>
    <name evidence="5" type="ORF">CUN60_06595</name>
</gene>
<sequence length="149" mass="15926">MKKIIVTGNVGRDPESRYDASGAMFVTFSLAVNTGSKANQKTDWLEISCNGKTAELVQTYVRKGKKLLIEGTPAASAYINKEGNAVATLRVYANNVEFLSNERGDDTGMDNNYDSAPSEPAGFNAPGVQEKSPGFNAPGPSLKSDDIPF</sequence>
<dbReference type="InterPro" id="IPR011344">
    <property type="entry name" value="ssDNA-bd"/>
</dbReference>
<proteinExistence type="predicted"/>
<evidence type="ECO:0000313" key="5">
    <source>
        <dbReference type="EMBL" id="AUR51979.1"/>
    </source>
</evidence>
<dbReference type="InterPro" id="IPR000424">
    <property type="entry name" value="Primosome_PriB/ssb"/>
</dbReference>
<dbReference type="InterPro" id="IPR012340">
    <property type="entry name" value="NA-bd_OB-fold"/>
</dbReference>
<evidence type="ECO:0000256" key="3">
    <source>
        <dbReference type="RuleBase" id="RU000524"/>
    </source>
</evidence>
<dbReference type="Pfam" id="PF00436">
    <property type="entry name" value="SSB"/>
    <property type="match status" value="1"/>
</dbReference>
<dbReference type="GO" id="GO:0006260">
    <property type="term" value="P:DNA replication"/>
    <property type="evidence" value="ECO:0007669"/>
    <property type="project" value="InterPro"/>
</dbReference>
<dbReference type="Proteomes" id="UP000236655">
    <property type="component" value="Chromosome"/>
</dbReference>
<dbReference type="PANTHER" id="PTHR10302:SF0">
    <property type="entry name" value="SINGLE-STRANDED DNA-BINDING PROTEIN, MITOCHONDRIAL"/>
    <property type="match status" value="1"/>
</dbReference>
<protein>
    <recommendedName>
        <fullName evidence="3">Single-stranded DNA-binding protein</fullName>
    </recommendedName>
</protein>
<reference evidence="6" key="1">
    <citation type="submission" date="2017-11" db="EMBL/GenBank/DDBJ databases">
        <authorList>
            <person name="Chan K.G."/>
            <person name="Lee L.S."/>
        </authorList>
    </citation>
    <scope>NUCLEOTIDE SEQUENCE [LARGE SCALE GENOMIC DNA]</scope>
    <source>
        <strain evidence="6">DSM 100970</strain>
    </source>
</reference>
<dbReference type="GO" id="GO:0009295">
    <property type="term" value="C:nucleoid"/>
    <property type="evidence" value="ECO:0007669"/>
    <property type="project" value="TreeGrafter"/>
</dbReference>
<dbReference type="AlphaFoldDB" id="A0A2I7N694"/>
<dbReference type="PANTHER" id="PTHR10302">
    <property type="entry name" value="SINGLE-STRANDED DNA-BINDING PROTEIN"/>
    <property type="match status" value="1"/>
</dbReference>
<dbReference type="RefSeq" id="WP_102951275.1">
    <property type="nucleotide sequence ID" value="NZ_CP024847.1"/>
</dbReference>
<dbReference type="Gene3D" id="2.40.50.140">
    <property type="entry name" value="Nucleic acid-binding proteins"/>
    <property type="match status" value="1"/>
</dbReference>
<dbReference type="EMBL" id="CP024847">
    <property type="protein sequence ID" value="AUR51979.1"/>
    <property type="molecule type" value="Genomic_DNA"/>
</dbReference>
<dbReference type="KEGG" id="nba:CUN60_06595"/>